<dbReference type="ExpressionAtlas" id="A0A2K3DMC9">
    <property type="expression patterns" value="baseline"/>
</dbReference>
<feature type="compositionally biased region" description="Low complexity" evidence="2">
    <location>
        <begin position="520"/>
        <end position="533"/>
    </location>
</feature>
<feature type="compositionally biased region" description="Polar residues" evidence="2">
    <location>
        <begin position="598"/>
        <end position="607"/>
    </location>
</feature>
<organism evidence="4 5">
    <name type="scientific">Chlamydomonas reinhardtii</name>
    <name type="common">Chlamydomonas smithii</name>
    <dbReference type="NCBI Taxonomy" id="3055"/>
    <lineage>
        <taxon>Eukaryota</taxon>
        <taxon>Viridiplantae</taxon>
        <taxon>Chlorophyta</taxon>
        <taxon>core chlorophytes</taxon>
        <taxon>Chlorophyceae</taxon>
        <taxon>CS clade</taxon>
        <taxon>Chlamydomonadales</taxon>
        <taxon>Chlamydomonadaceae</taxon>
        <taxon>Chlamydomonas</taxon>
    </lineage>
</organism>
<dbReference type="Pfam" id="PF24883">
    <property type="entry name" value="NPHP3_N"/>
    <property type="match status" value="1"/>
</dbReference>
<accession>A0A2K3DMC9</accession>
<dbReference type="PaxDb" id="3055-EDP08598"/>
<evidence type="ECO:0000313" key="5">
    <source>
        <dbReference type="Proteomes" id="UP000006906"/>
    </source>
</evidence>
<reference evidence="4 5" key="1">
    <citation type="journal article" date="2007" name="Science">
        <title>The Chlamydomonas genome reveals the evolution of key animal and plant functions.</title>
        <authorList>
            <person name="Merchant S.S."/>
            <person name="Prochnik S.E."/>
            <person name="Vallon O."/>
            <person name="Harris E.H."/>
            <person name="Karpowicz S.J."/>
            <person name="Witman G.B."/>
            <person name="Terry A."/>
            <person name="Salamov A."/>
            <person name="Fritz-Laylin L.K."/>
            <person name="Marechal-Drouard L."/>
            <person name="Marshall W.F."/>
            <person name="Qu L.H."/>
            <person name="Nelson D.R."/>
            <person name="Sanderfoot A.A."/>
            <person name="Spalding M.H."/>
            <person name="Kapitonov V.V."/>
            <person name="Ren Q."/>
            <person name="Ferris P."/>
            <person name="Lindquist E."/>
            <person name="Shapiro H."/>
            <person name="Lucas S.M."/>
            <person name="Grimwood J."/>
            <person name="Schmutz J."/>
            <person name="Cardol P."/>
            <person name="Cerutti H."/>
            <person name="Chanfreau G."/>
            <person name="Chen C.L."/>
            <person name="Cognat V."/>
            <person name="Croft M.T."/>
            <person name="Dent R."/>
            <person name="Dutcher S."/>
            <person name="Fernandez E."/>
            <person name="Fukuzawa H."/>
            <person name="Gonzalez-Ballester D."/>
            <person name="Gonzalez-Halphen D."/>
            <person name="Hallmann A."/>
            <person name="Hanikenne M."/>
            <person name="Hippler M."/>
            <person name="Inwood W."/>
            <person name="Jabbari K."/>
            <person name="Kalanon M."/>
            <person name="Kuras R."/>
            <person name="Lefebvre P.A."/>
            <person name="Lemaire S.D."/>
            <person name="Lobanov A.V."/>
            <person name="Lohr M."/>
            <person name="Manuell A."/>
            <person name="Meier I."/>
            <person name="Mets L."/>
            <person name="Mittag M."/>
            <person name="Mittelmeier T."/>
            <person name="Moroney J.V."/>
            <person name="Moseley J."/>
            <person name="Napoli C."/>
            <person name="Nedelcu A.M."/>
            <person name="Niyogi K."/>
            <person name="Novoselov S.V."/>
            <person name="Paulsen I.T."/>
            <person name="Pazour G."/>
            <person name="Purton S."/>
            <person name="Ral J.P."/>
            <person name="Riano-Pachon D.M."/>
            <person name="Riekhof W."/>
            <person name="Rymarquis L."/>
            <person name="Schroda M."/>
            <person name="Stern D."/>
            <person name="Umen J."/>
            <person name="Willows R."/>
            <person name="Wilson N."/>
            <person name="Zimmer S.L."/>
            <person name="Allmer J."/>
            <person name="Balk J."/>
            <person name="Bisova K."/>
            <person name="Chen C.J."/>
            <person name="Elias M."/>
            <person name="Gendler K."/>
            <person name="Hauser C."/>
            <person name="Lamb M.R."/>
            <person name="Ledford H."/>
            <person name="Long J.C."/>
            <person name="Minagawa J."/>
            <person name="Page M.D."/>
            <person name="Pan J."/>
            <person name="Pootakham W."/>
            <person name="Roje S."/>
            <person name="Rose A."/>
            <person name="Stahlberg E."/>
            <person name="Terauchi A.M."/>
            <person name="Yang P."/>
            <person name="Ball S."/>
            <person name="Bowler C."/>
            <person name="Dieckmann C.L."/>
            <person name="Gladyshev V.N."/>
            <person name="Green P."/>
            <person name="Jorgensen R."/>
            <person name="Mayfield S."/>
            <person name="Mueller-Roeber B."/>
            <person name="Rajamani S."/>
            <person name="Sayre R.T."/>
            <person name="Brokstein P."/>
            <person name="Dubchak I."/>
            <person name="Goodstein D."/>
            <person name="Hornick L."/>
            <person name="Huang Y.W."/>
            <person name="Jhaveri J."/>
            <person name="Luo Y."/>
            <person name="Martinez D."/>
            <person name="Ngau W.C."/>
            <person name="Otillar B."/>
            <person name="Poliakov A."/>
            <person name="Porter A."/>
            <person name="Szajkowski L."/>
            <person name="Werner G."/>
            <person name="Zhou K."/>
            <person name="Grigoriev I.V."/>
            <person name="Rokhsar D.S."/>
            <person name="Grossman A.R."/>
        </authorList>
    </citation>
    <scope>NUCLEOTIDE SEQUENCE [LARGE SCALE GENOMIC DNA]</scope>
    <source>
        <strain evidence="5">CC-503</strain>
    </source>
</reference>
<feature type="region of interest" description="Disordered" evidence="2">
    <location>
        <begin position="209"/>
        <end position="233"/>
    </location>
</feature>
<feature type="region of interest" description="Disordered" evidence="2">
    <location>
        <begin position="1756"/>
        <end position="1834"/>
    </location>
</feature>
<name>A0A2K3DMC9_CHLRE</name>
<feature type="compositionally biased region" description="Low complexity" evidence="2">
    <location>
        <begin position="714"/>
        <end position="729"/>
    </location>
</feature>
<feature type="region of interest" description="Disordered" evidence="2">
    <location>
        <begin position="588"/>
        <end position="609"/>
    </location>
</feature>
<feature type="region of interest" description="Disordered" evidence="2">
    <location>
        <begin position="147"/>
        <end position="173"/>
    </location>
</feature>
<dbReference type="EMBL" id="CM008967">
    <property type="protein sequence ID" value="PNW81697.1"/>
    <property type="molecule type" value="Genomic_DNA"/>
</dbReference>
<dbReference type="RefSeq" id="XP_042923416.1">
    <property type="nucleotide sequence ID" value="XM_043062710.1"/>
</dbReference>
<feature type="region of interest" description="Disordered" evidence="2">
    <location>
        <begin position="251"/>
        <end position="295"/>
    </location>
</feature>
<dbReference type="Proteomes" id="UP000006906">
    <property type="component" value="Chromosome 6"/>
</dbReference>
<feature type="region of interest" description="Disordered" evidence="2">
    <location>
        <begin position="99"/>
        <end position="127"/>
    </location>
</feature>
<evidence type="ECO:0000259" key="3">
    <source>
        <dbReference type="Pfam" id="PF24883"/>
    </source>
</evidence>
<feature type="region of interest" description="Disordered" evidence="2">
    <location>
        <begin position="670"/>
        <end position="729"/>
    </location>
</feature>
<feature type="compositionally biased region" description="Pro residues" evidence="2">
    <location>
        <begin position="534"/>
        <end position="546"/>
    </location>
</feature>
<gene>
    <name evidence="4" type="ORF">CHLRE_06g256600v5</name>
</gene>
<feature type="compositionally biased region" description="Low complexity" evidence="2">
    <location>
        <begin position="1784"/>
        <end position="1794"/>
    </location>
</feature>
<dbReference type="Gramene" id="PNW81697">
    <property type="protein sequence ID" value="PNW81697"/>
    <property type="gene ID" value="CHLRE_06g256600v5"/>
</dbReference>
<dbReference type="InterPro" id="IPR056884">
    <property type="entry name" value="NPHP3-like_N"/>
</dbReference>
<feature type="domain" description="Nephrocystin 3-like N-terminal" evidence="3">
    <location>
        <begin position="1142"/>
        <end position="1288"/>
    </location>
</feature>
<keyword evidence="1" id="KW-0677">Repeat</keyword>
<feature type="compositionally biased region" description="Low complexity" evidence="2">
    <location>
        <begin position="99"/>
        <end position="123"/>
    </location>
</feature>
<sequence>MGCSASIARNGATDVVKLQEDVEPSGYSIAMSTAPSRFSLTISRTCTEGPINASNSQHPASRKAATTTGIATGAAAAAGSGVASGSGPAAALASPAAWSVAGSSAPGSPQSQTPTPGSSPVSPLDMSGLGPAGAAYAGSRCGLHHAARSAAANHPKRPQLEPEPGPAQVPQQPLMALPGLPLAKAHGLEEAASAQSPSPFAASSVAAASAGSNGSNLSSRGRAPAPATPPTSSAAAGVLTAACAGGISRLDSNSSSVGGSPARHPSVPHPVGGFFDSRPSSPAPMSQHAAGSHSASVIAASSGDVQAAESAGGAAPGAAAGALSAAAAPRPAWARKLLGEQVSGGIATLSSPLFSEAVQGREALSRQSSGLPAGGVLLPPILGAPPPLPSAAGGVLLGPAGSSRLLRVLPALGATSTSGVPPVAAAAGAPGLAAPSSPVHGKSVLGPAPALQQTLPHPATVVTSGAGRSATAAASSSTTSALVPVPTSAAAALQASGQNTPSPSNTPPAATIYTTAAVPHATTTTESASTAASPPHPSAAPAPAPALMPRVSAPPVLLPTGTGAGAPAAAAPPSLAAAAAALCSSPGGRGGGVAPSPASLTAGSRGSRTAGLSAVRGGLVTLAYVEYFLQTHVLARGPGSGLMTTRQVVEHIIAPACAAAGCRFPDAPAPAVPSPSGAGHGSAGQEHALGAPPRAATSPSAFPGGSCSAPNTPSDSNSTSGAADAAAGGSRPVGGPLLHLRDWAACSLPGGGAAAGSAAAAAAAPSGRYCYVVHAADCCFADVVGLLRSHLAGVPPEEAVLWFDIFALPQEPEPSASSSSPSGHLAHHNAGFTPVTTSAASFSSSLPAGRAARVDAARAAIAHAGSVLLCLLPPSAGCPAYATRTTSARHLQLQARLAPALALPSGNEDAAATAAGVEAGGLPLPLRRTWCLWELSTALRLRGPSALVVLEGAGCGDGVAAPAPEDGGATSSTAAFPVPRAMCGGGLWLVAGVCRARSLSLTRSQLGGALVPTPQHAADRAALIADMVASTVPGAAAPAAAAGAAGGAGGHVSSCADMGGCAAADVEAVEAALRLFFALAPTGYGEELAELALRAAPEQAPAARGAPALPGTGPGGSSAAAIACAAGAGSKSCWQFDALWAALSDEAGPRCVVVAAPPGAGKSTFAAALACPPPTPPAAPQPPAWRSVAALHLCHAADQRRQDALRVVRSLAFQLAARFPACRAALAAEMRSASSSVSVLLSTQLPSTTQLEDAVEALLVKPLAALAAAAPAAHPPLPLILLIDGVDERGPPTGAGSKPLVQPQPPPASPSGSELCSPRPPSTPPRAGGGGGRPCPSRSPSSAAAAATAGAAGTVPSSPSGNVAAAAVAVGGAATRGPFPLAPLVAVLLRRLPPYVRLLLTAAQPPRCDAGSSASNVTAAAGLDPAPAPDGVASADSVAEWLQATNLAAGPTAAASDGRRAAAAGSDTALAARADCRVLPLSTLRDDFALAASLHQQLLLRAGPEGALPLTAALLVRGGPRLSFYVTCLRLHALPTLAATPEKLPLTMDAAWEMLFEQDWRAGGGGAVGLAESEKTAARRLLAVLAAAQEPLPVALLSALGLAAALSLLPGWGTGLFVEDLPQRRVRVASGPLAAWLRGGAATYGADVAAGHAILAAQLYDMCGRAACTTAAEGPGGAGAGTAPAAALPGAIAAYAARHLHTHLAAAIALAPASPQLQQLQQKLQLLEQQPPLRASTSDRLRLTLPADGGSAAALRAAPATASTPAPGAAGPVAALKQQAGTAQQQPLPSLSQLDAWAAHLGMPAETPRTSLAGSARKQPPPEPPRGPPAPIAV</sequence>
<protein>
    <recommendedName>
        <fullName evidence="3">Nephrocystin 3-like N-terminal domain-containing protein</fullName>
    </recommendedName>
</protein>
<feature type="region of interest" description="Disordered" evidence="2">
    <location>
        <begin position="1291"/>
        <end position="1342"/>
    </location>
</feature>
<feature type="region of interest" description="Disordered" evidence="2">
    <location>
        <begin position="428"/>
        <end position="451"/>
    </location>
</feature>
<evidence type="ECO:0000313" key="4">
    <source>
        <dbReference type="EMBL" id="PNW81697.1"/>
    </source>
</evidence>
<feature type="region of interest" description="Disordered" evidence="2">
    <location>
        <begin position="520"/>
        <end position="547"/>
    </location>
</feature>
<dbReference type="GeneID" id="66053579"/>
<proteinExistence type="predicted"/>
<dbReference type="InParanoid" id="A0A2K3DMC9"/>
<dbReference type="KEGG" id="cre:CHLRE_06g256600v5"/>
<dbReference type="OrthoDB" id="10690212at2759"/>
<evidence type="ECO:0000256" key="1">
    <source>
        <dbReference type="ARBA" id="ARBA00022737"/>
    </source>
</evidence>
<feature type="compositionally biased region" description="Low complexity" evidence="2">
    <location>
        <begin position="428"/>
        <end position="439"/>
    </location>
</feature>
<feature type="compositionally biased region" description="Low complexity" evidence="2">
    <location>
        <begin position="1756"/>
        <end position="1775"/>
    </location>
</feature>
<evidence type="ECO:0000256" key="2">
    <source>
        <dbReference type="SAM" id="MobiDB-lite"/>
    </source>
</evidence>
<keyword evidence="5" id="KW-1185">Reference proteome</keyword>
<feature type="compositionally biased region" description="Pro residues" evidence="2">
    <location>
        <begin position="1819"/>
        <end position="1834"/>
    </location>
</feature>